<evidence type="ECO:0000313" key="5">
    <source>
        <dbReference type="EMBL" id="THG40256.1"/>
    </source>
</evidence>
<organism evidence="5 6">
    <name type="scientific">Sphingomonas olei</name>
    <dbReference type="NCBI Taxonomy" id="1886787"/>
    <lineage>
        <taxon>Bacteria</taxon>
        <taxon>Pseudomonadati</taxon>
        <taxon>Pseudomonadota</taxon>
        <taxon>Alphaproteobacteria</taxon>
        <taxon>Sphingomonadales</taxon>
        <taxon>Sphingomonadaceae</taxon>
        <taxon>Sphingomonas</taxon>
    </lineage>
</organism>
<proteinExistence type="predicted"/>
<evidence type="ECO:0000256" key="1">
    <source>
        <dbReference type="SAM" id="MobiDB-lite"/>
    </source>
</evidence>
<dbReference type="SUPFAM" id="SSF53474">
    <property type="entry name" value="alpha/beta-Hydrolases"/>
    <property type="match status" value="1"/>
</dbReference>
<feature type="domain" description="Peptidase S9 prolyl oligopeptidase catalytic" evidence="3">
    <location>
        <begin position="556"/>
        <end position="751"/>
    </location>
</feature>
<dbReference type="InterPro" id="IPR050278">
    <property type="entry name" value="Serine_Prot_S9B/DPPIV"/>
</dbReference>
<feature type="domain" description="Dipeptidylpeptidase IV N-terminal" evidence="4">
    <location>
        <begin position="164"/>
        <end position="459"/>
    </location>
</feature>
<comment type="caution">
    <text evidence="5">The sequence shown here is derived from an EMBL/GenBank/DDBJ whole genome shotgun (WGS) entry which is preliminary data.</text>
</comment>
<dbReference type="Proteomes" id="UP000308038">
    <property type="component" value="Unassembled WGS sequence"/>
</dbReference>
<name>A0ABY2QII0_9SPHN</name>
<feature type="chain" id="PRO_5045778213" evidence="2">
    <location>
        <begin position="23"/>
        <end position="775"/>
    </location>
</feature>
<sequence length="775" mass="86234">MRLVRAATAGVFFMACSGAAAAQPNEAAYKDALSLRERTMYLTDGVADAAVWSNDGSHFHYRRTEKDGFRFISVRLADREKRDAFDHARLGGAIGKITGDTYRADRLPFSEFALSPDDRAILIAVGDRRLTCALDTYVCRPTPAAPGRPKAIGVLRDLSVPADNTPRVSPDGRYVAMVEGDNLVVRATGDGRELVRSGDGSPANFYDPETITWSPDSARVVINRVRAGHRREIYRVASSPTDQLEPKLITQLYPKPGDVIDIDRPILFDLAAAKQIDIDPALFDNPYQLGKVTWRKDSASFAFTYNQRGHAVYRLIEVDARTGKPREVMAERSDTFVYAPRMDHRDVDGTGREIIWMSERDGWNHLYLVDGRGGRIRNQITKGDWVVRRIVSVDPATRTIIFAANGREGGDPYLQHFYRIGFDGRGLTRLTQADAFHDVVFSPDGQHYVDIYSRTDMPPVAELRRTADASLVDTIEKADISRLLAAGWKAPETFVAKGRDGKTDIWGVIVRPADFDPTKKYPVIENIYGAGFDAFVPKKWWPFGFHAGGDEVVGMQAQANLGFIVVQIDGMGTLHRSKAFHDVTWKNVGEGGAPDRILWHRAAAAKYSYYDADRVGLYGGSLGGQNALGGLLFFPDFYKAAVAYNGCHDNRMDKVSWNEQWMGWPIDESYSRSSNVDNAWRLKGDLLLISGELDMNVDPAVTMQVADRLIKAGKDFDLLVVPGADHGVGRSEEPMEYVLRRQYSFFVRTLRGESTPKFNRNDATPPARAALTSAN</sequence>
<reference evidence="5 6" key="1">
    <citation type="submission" date="2019-04" db="EMBL/GenBank/DDBJ databases">
        <title>Microbes associate with the intestines of laboratory mice.</title>
        <authorList>
            <person name="Navarre W."/>
            <person name="Wong E."/>
            <person name="Huang K.C."/>
            <person name="Tropini C."/>
            <person name="Ng K."/>
            <person name="Yu B."/>
        </authorList>
    </citation>
    <scope>NUCLEOTIDE SEQUENCE [LARGE SCALE GENOMIC DNA]</scope>
    <source>
        <strain evidence="5 6">NM83_B4-11</strain>
    </source>
</reference>
<evidence type="ECO:0000256" key="2">
    <source>
        <dbReference type="SAM" id="SignalP"/>
    </source>
</evidence>
<dbReference type="PANTHER" id="PTHR11731">
    <property type="entry name" value="PROTEASE FAMILY S9B,C DIPEPTIDYL-PEPTIDASE IV-RELATED"/>
    <property type="match status" value="1"/>
</dbReference>
<dbReference type="SUPFAM" id="SSF82171">
    <property type="entry name" value="DPP6 N-terminal domain-like"/>
    <property type="match status" value="1"/>
</dbReference>
<evidence type="ECO:0000313" key="6">
    <source>
        <dbReference type="Proteomes" id="UP000308038"/>
    </source>
</evidence>
<dbReference type="Pfam" id="PF00326">
    <property type="entry name" value="Peptidase_S9"/>
    <property type="match status" value="1"/>
</dbReference>
<evidence type="ECO:0000259" key="3">
    <source>
        <dbReference type="Pfam" id="PF00326"/>
    </source>
</evidence>
<keyword evidence="2" id="KW-0732">Signal</keyword>
<dbReference type="PANTHER" id="PTHR11731:SF118">
    <property type="entry name" value="BLR1971 PROTEIN"/>
    <property type="match status" value="1"/>
</dbReference>
<dbReference type="Gene3D" id="2.140.10.30">
    <property type="entry name" value="Dipeptidylpeptidase IV, N-terminal domain"/>
    <property type="match status" value="1"/>
</dbReference>
<feature type="region of interest" description="Disordered" evidence="1">
    <location>
        <begin position="756"/>
        <end position="775"/>
    </location>
</feature>
<evidence type="ECO:0000259" key="4">
    <source>
        <dbReference type="Pfam" id="PF00930"/>
    </source>
</evidence>
<dbReference type="EMBL" id="SSTI01000005">
    <property type="protein sequence ID" value="THG40256.1"/>
    <property type="molecule type" value="Genomic_DNA"/>
</dbReference>
<accession>A0ABY2QII0</accession>
<dbReference type="Pfam" id="PF00930">
    <property type="entry name" value="DPPIV_N"/>
    <property type="match status" value="1"/>
</dbReference>
<dbReference type="InterPro" id="IPR029058">
    <property type="entry name" value="AB_hydrolase_fold"/>
</dbReference>
<dbReference type="Gene3D" id="3.40.50.1820">
    <property type="entry name" value="alpha/beta hydrolase"/>
    <property type="match status" value="1"/>
</dbReference>
<dbReference type="PROSITE" id="PS51257">
    <property type="entry name" value="PROKAR_LIPOPROTEIN"/>
    <property type="match status" value="1"/>
</dbReference>
<feature type="signal peptide" evidence="2">
    <location>
        <begin position="1"/>
        <end position="22"/>
    </location>
</feature>
<gene>
    <name evidence="5" type="ORF">E5988_08790</name>
</gene>
<keyword evidence="6" id="KW-1185">Reference proteome</keyword>
<dbReference type="InterPro" id="IPR002469">
    <property type="entry name" value="Peptidase_S9B_N"/>
</dbReference>
<dbReference type="InterPro" id="IPR001375">
    <property type="entry name" value="Peptidase_S9_cat"/>
</dbReference>
<protein>
    <submittedName>
        <fullName evidence="5">S9 family peptidase</fullName>
    </submittedName>
</protein>